<evidence type="ECO:0000313" key="7">
    <source>
        <dbReference type="Proteomes" id="UP000535437"/>
    </source>
</evidence>
<dbReference type="SUPFAM" id="SSF53807">
    <property type="entry name" value="Helical backbone' metal receptor"/>
    <property type="match status" value="1"/>
</dbReference>
<dbReference type="RefSeq" id="WP_179541016.1">
    <property type="nucleotide sequence ID" value="NZ_BAAALL010000004.1"/>
</dbReference>
<accession>A0A7Z0GK84</accession>
<dbReference type="Pfam" id="PF01497">
    <property type="entry name" value="Peripla_BP_2"/>
    <property type="match status" value="1"/>
</dbReference>
<feature type="domain" description="Fe/B12 periplasmic-binding" evidence="5">
    <location>
        <begin position="65"/>
        <end position="327"/>
    </location>
</feature>
<proteinExistence type="inferred from homology"/>
<keyword evidence="4" id="KW-0732">Signal</keyword>
<dbReference type="GO" id="GO:0030288">
    <property type="term" value="C:outer membrane-bounded periplasmic space"/>
    <property type="evidence" value="ECO:0007669"/>
    <property type="project" value="TreeGrafter"/>
</dbReference>
<keyword evidence="3" id="KW-0813">Transport</keyword>
<keyword evidence="7" id="KW-1185">Reference proteome</keyword>
<evidence type="ECO:0000259" key="5">
    <source>
        <dbReference type="PROSITE" id="PS50983"/>
    </source>
</evidence>
<dbReference type="GO" id="GO:1901678">
    <property type="term" value="P:iron coordination entity transport"/>
    <property type="evidence" value="ECO:0007669"/>
    <property type="project" value="UniProtKB-ARBA"/>
</dbReference>
<comment type="caution">
    <text evidence="6">The sequence shown here is derived from an EMBL/GenBank/DDBJ whole genome shotgun (WGS) entry which is preliminary data.</text>
</comment>
<dbReference type="EMBL" id="JACCFY010000001">
    <property type="protein sequence ID" value="NYJ77546.1"/>
    <property type="molecule type" value="Genomic_DNA"/>
</dbReference>
<evidence type="ECO:0000256" key="3">
    <source>
        <dbReference type="ARBA" id="ARBA00022448"/>
    </source>
</evidence>
<comment type="subcellular location">
    <subcellularLocation>
        <location evidence="1">Cell envelope</location>
    </subcellularLocation>
</comment>
<dbReference type="Gene3D" id="3.40.50.1980">
    <property type="entry name" value="Nitrogenase molybdenum iron protein domain"/>
    <property type="match status" value="2"/>
</dbReference>
<comment type="similarity">
    <text evidence="2">Belongs to the bacterial solute-binding protein 8 family.</text>
</comment>
<dbReference type="InterPro" id="IPR002491">
    <property type="entry name" value="ABC_transptr_periplasmic_BD"/>
</dbReference>
<organism evidence="6 7">
    <name type="scientific">Nesterenkonia xinjiangensis</name>
    <dbReference type="NCBI Taxonomy" id="225327"/>
    <lineage>
        <taxon>Bacteria</taxon>
        <taxon>Bacillati</taxon>
        <taxon>Actinomycetota</taxon>
        <taxon>Actinomycetes</taxon>
        <taxon>Micrococcales</taxon>
        <taxon>Micrococcaceae</taxon>
        <taxon>Nesterenkonia</taxon>
    </lineage>
</organism>
<evidence type="ECO:0000256" key="2">
    <source>
        <dbReference type="ARBA" id="ARBA00008814"/>
    </source>
</evidence>
<dbReference type="AlphaFoldDB" id="A0A7Z0GK84"/>
<sequence length="327" mass="35247">MTCSTASASPARRRLPTLFAVAPLLALTACGDQGTTAEGAGEEPTAETITFDYAEFTGEIPAEPERVVVIEGRADLEFALTVGYPVVASGFFFGREGALFDELDELITDDLETFEFADSHEPDYEVIASVEPDLIVMRQNAYTGDFYGLDRLEEIAPVLAVETGVADWQEVLRDQSAALGREDAAEEEIRKYHDLVEVITDRSGEVLAETTLAWGTALDDAGIYVITNSLGNAVAEDLGMAVPHYDPEDEDGHYEVSEENLDVVADVDALAIFAFDERPALGDSAAFGRLPAAQEDRVQSVDLTVNQGLARAARAIALELEGMVNDS</sequence>
<dbReference type="PROSITE" id="PS50983">
    <property type="entry name" value="FE_B12_PBP"/>
    <property type="match status" value="1"/>
</dbReference>
<dbReference type="Proteomes" id="UP000535437">
    <property type="component" value="Unassembled WGS sequence"/>
</dbReference>
<evidence type="ECO:0000313" key="6">
    <source>
        <dbReference type="EMBL" id="NYJ77546.1"/>
    </source>
</evidence>
<evidence type="ECO:0000256" key="1">
    <source>
        <dbReference type="ARBA" id="ARBA00004196"/>
    </source>
</evidence>
<dbReference type="PANTHER" id="PTHR30532">
    <property type="entry name" value="IRON III DICITRATE-BINDING PERIPLASMIC PROTEIN"/>
    <property type="match status" value="1"/>
</dbReference>
<evidence type="ECO:0000256" key="4">
    <source>
        <dbReference type="ARBA" id="ARBA00022729"/>
    </source>
</evidence>
<name>A0A7Z0GK84_9MICC</name>
<gene>
    <name evidence="6" type="ORF">HNR09_000957</name>
</gene>
<reference evidence="6 7" key="1">
    <citation type="submission" date="2020-07" db="EMBL/GenBank/DDBJ databases">
        <title>Sequencing the genomes of 1000 actinobacteria strains.</title>
        <authorList>
            <person name="Klenk H.-P."/>
        </authorList>
    </citation>
    <scope>NUCLEOTIDE SEQUENCE [LARGE SCALE GENOMIC DNA]</scope>
    <source>
        <strain evidence="6 7">DSM 15475</strain>
    </source>
</reference>
<dbReference type="PANTHER" id="PTHR30532:SF1">
    <property type="entry name" value="IRON(3+)-HYDROXAMATE-BINDING PROTEIN FHUD"/>
    <property type="match status" value="1"/>
</dbReference>
<protein>
    <submittedName>
        <fullName evidence="6">Iron complex transport system substrate-binding protein</fullName>
    </submittedName>
</protein>
<dbReference type="InterPro" id="IPR051313">
    <property type="entry name" value="Bact_iron-sidero_bind"/>
</dbReference>